<evidence type="ECO:0000256" key="3">
    <source>
        <dbReference type="SAM" id="MobiDB-lite"/>
    </source>
</evidence>
<organism evidence="5 6">
    <name type="scientific">Corchorus capsularis</name>
    <name type="common">Jute</name>
    <dbReference type="NCBI Taxonomy" id="210143"/>
    <lineage>
        <taxon>Eukaryota</taxon>
        <taxon>Viridiplantae</taxon>
        <taxon>Streptophyta</taxon>
        <taxon>Embryophyta</taxon>
        <taxon>Tracheophyta</taxon>
        <taxon>Spermatophyta</taxon>
        <taxon>Magnoliopsida</taxon>
        <taxon>eudicotyledons</taxon>
        <taxon>Gunneridae</taxon>
        <taxon>Pentapetalae</taxon>
        <taxon>rosids</taxon>
        <taxon>malvids</taxon>
        <taxon>Malvales</taxon>
        <taxon>Malvaceae</taxon>
        <taxon>Grewioideae</taxon>
        <taxon>Apeibeae</taxon>
        <taxon>Corchorus</taxon>
    </lineage>
</organism>
<evidence type="ECO:0000313" key="6">
    <source>
        <dbReference type="Proteomes" id="UP000188268"/>
    </source>
</evidence>
<evidence type="ECO:0000256" key="1">
    <source>
        <dbReference type="ARBA" id="ARBA00022737"/>
    </source>
</evidence>
<dbReference type="SUPFAM" id="SSF54928">
    <property type="entry name" value="RNA-binding domain, RBD"/>
    <property type="match status" value="1"/>
</dbReference>
<keyword evidence="2" id="KW-0694">RNA-binding</keyword>
<dbReference type="Gramene" id="OMO70025">
    <property type="protein sequence ID" value="OMO70025"/>
    <property type="gene ID" value="CCACVL1_19142"/>
</dbReference>
<protein>
    <submittedName>
        <fullName evidence="5">Nucleotide-binding, alpha-beta plait</fullName>
    </submittedName>
</protein>
<dbReference type="GO" id="GO:0003723">
    <property type="term" value="F:RNA binding"/>
    <property type="evidence" value="ECO:0007669"/>
    <property type="project" value="UniProtKB-KW"/>
</dbReference>
<feature type="domain" description="PTBP1-like RNA recognition motif 2" evidence="4">
    <location>
        <begin position="4"/>
        <end position="84"/>
    </location>
</feature>
<evidence type="ECO:0000259" key="4">
    <source>
        <dbReference type="Pfam" id="PF11835"/>
    </source>
</evidence>
<gene>
    <name evidence="5" type="ORF">CCACVL1_19142</name>
</gene>
<dbReference type="OrthoDB" id="296632at2759"/>
<dbReference type="PANTHER" id="PTHR15592">
    <property type="entry name" value="MATRIN 3/NUCLEAR PROTEIN 220-RELATED"/>
    <property type="match status" value="1"/>
</dbReference>
<feature type="compositionally biased region" description="Acidic residues" evidence="3">
    <location>
        <begin position="119"/>
        <end position="134"/>
    </location>
</feature>
<dbReference type="InterPro" id="IPR012677">
    <property type="entry name" value="Nucleotide-bd_a/b_plait_sf"/>
</dbReference>
<dbReference type="AlphaFoldDB" id="A0A1R3HIA2"/>
<feature type="region of interest" description="Disordered" evidence="3">
    <location>
        <begin position="117"/>
        <end position="138"/>
    </location>
</feature>
<dbReference type="Gene3D" id="3.30.70.330">
    <property type="match status" value="1"/>
</dbReference>
<dbReference type="STRING" id="210143.A0A1R3HIA2"/>
<evidence type="ECO:0000313" key="5">
    <source>
        <dbReference type="EMBL" id="OMO70025.1"/>
    </source>
</evidence>
<proteinExistence type="predicted"/>
<sequence length="443" mass="50151">MDESNGTLLVKVSHVLYPITSDVLNQIFSPYGMVEKISILPEAIDFQALIQFQQYHSVVMARTSLQGRPIYDGCCWLDIKFSQPPIVTQSTKETFDQIFDRIQLAIKEFAEAYAASLEEGSEEDEPIESEEVSIDQDKAETDVKPELKNARGNVESDGEFDRKFPIEALFANFSNCLESNNCKDSVVEELRQATMELPLEVFIGFRPGEFELANEIDTNTGALHLFGKNPQLDFIGILEYFKPEVDIHWLDNNLKRDIVYVCLIDDMLSLSLPNFEMHLEILKDKNSLVFIGFRPGGIDSCKEVDNVCYMTYTLTRMHMSILSIPFAASMASSHPALEFVDSNFASELKLDDHHAITWDASMANWTCLDYAAQTELNVHNSIALLLWSIMFASLIGILEGQPPQHITLSLMDKPLRYSFGGYEAWWNMSIAVFLASTLRTRLS</sequence>
<keyword evidence="1" id="KW-0677">Repeat</keyword>
<reference evidence="5 6" key="1">
    <citation type="submission" date="2013-09" db="EMBL/GenBank/DDBJ databases">
        <title>Corchorus capsularis genome sequencing.</title>
        <authorList>
            <person name="Alam M."/>
            <person name="Haque M.S."/>
            <person name="Islam M.S."/>
            <person name="Emdad E.M."/>
            <person name="Islam M.M."/>
            <person name="Ahmed B."/>
            <person name="Halim A."/>
            <person name="Hossen Q.M.M."/>
            <person name="Hossain M.Z."/>
            <person name="Ahmed R."/>
            <person name="Khan M.M."/>
            <person name="Islam R."/>
            <person name="Rashid M.M."/>
            <person name="Khan S.A."/>
            <person name="Rahman M.S."/>
            <person name="Alam M."/>
        </authorList>
    </citation>
    <scope>NUCLEOTIDE SEQUENCE [LARGE SCALE GENOMIC DNA]</scope>
    <source>
        <strain evidence="6">cv. CVL-1</strain>
        <tissue evidence="5">Whole seedling</tissue>
    </source>
</reference>
<dbReference type="Pfam" id="PF11835">
    <property type="entry name" value="RRM_8"/>
    <property type="match status" value="1"/>
</dbReference>
<evidence type="ECO:0000256" key="2">
    <source>
        <dbReference type="ARBA" id="ARBA00022884"/>
    </source>
</evidence>
<dbReference type="InterPro" id="IPR035979">
    <property type="entry name" value="RBD_domain_sf"/>
</dbReference>
<dbReference type="EMBL" id="AWWV01011875">
    <property type="protein sequence ID" value="OMO70025.1"/>
    <property type="molecule type" value="Genomic_DNA"/>
</dbReference>
<dbReference type="InterPro" id="IPR021790">
    <property type="entry name" value="PTBP1-like_RRM2"/>
</dbReference>
<comment type="caution">
    <text evidence="5">The sequence shown here is derived from an EMBL/GenBank/DDBJ whole genome shotgun (WGS) entry which is preliminary data.</text>
</comment>
<dbReference type="Proteomes" id="UP000188268">
    <property type="component" value="Unassembled WGS sequence"/>
</dbReference>
<accession>A0A1R3HIA2</accession>
<name>A0A1R3HIA2_COCAP</name>
<keyword evidence="6" id="KW-1185">Reference proteome</keyword>